<keyword evidence="2" id="KW-1185">Reference proteome</keyword>
<name>A0ACB9YIQ1_9PEZI</name>
<dbReference type="EMBL" id="MU393665">
    <property type="protein sequence ID" value="KAI4859001.1"/>
    <property type="molecule type" value="Genomic_DNA"/>
</dbReference>
<organism evidence="1 2">
    <name type="scientific">Hypoxylon rubiginosum</name>
    <dbReference type="NCBI Taxonomy" id="110542"/>
    <lineage>
        <taxon>Eukaryota</taxon>
        <taxon>Fungi</taxon>
        <taxon>Dikarya</taxon>
        <taxon>Ascomycota</taxon>
        <taxon>Pezizomycotina</taxon>
        <taxon>Sordariomycetes</taxon>
        <taxon>Xylariomycetidae</taxon>
        <taxon>Xylariales</taxon>
        <taxon>Hypoxylaceae</taxon>
        <taxon>Hypoxylon</taxon>
    </lineage>
</organism>
<protein>
    <submittedName>
        <fullName evidence="1">Uncharacterized protein</fullName>
    </submittedName>
</protein>
<comment type="caution">
    <text evidence="1">The sequence shown here is derived from an EMBL/GenBank/DDBJ whole genome shotgun (WGS) entry which is preliminary data.</text>
</comment>
<evidence type="ECO:0000313" key="1">
    <source>
        <dbReference type="EMBL" id="KAI4859001.1"/>
    </source>
</evidence>
<proteinExistence type="predicted"/>
<evidence type="ECO:0000313" key="2">
    <source>
        <dbReference type="Proteomes" id="UP001497700"/>
    </source>
</evidence>
<accession>A0ACB9YIQ1</accession>
<gene>
    <name evidence="1" type="ORF">F4820DRAFT_189348</name>
</gene>
<reference evidence="1 2" key="1">
    <citation type="journal article" date="2022" name="New Phytol.">
        <title>Ecological generalism drives hyperdiversity of secondary metabolite gene clusters in xylarialean endophytes.</title>
        <authorList>
            <person name="Franco M.E.E."/>
            <person name="Wisecaver J.H."/>
            <person name="Arnold A.E."/>
            <person name="Ju Y.M."/>
            <person name="Slot J.C."/>
            <person name="Ahrendt S."/>
            <person name="Moore L.P."/>
            <person name="Eastman K.E."/>
            <person name="Scott K."/>
            <person name="Konkel Z."/>
            <person name="Mondo S.J."/>
            <person name="Kuo A."/>
            <person name="Hayes R.D."/>
            <person name="Haridas S."/>
            <person name="Andreopoulos B."/>
            <person name="Riley R."/>
            <person name="LaButti K."/>
            <person name="Pangilinan J."/>
            <person name="Lipzen A."/>
            <person name="Amirebrahimi M."/>
            <person name="Yan J."/>
            <person name="Adam C."/>
            <person name="Keymanesh K."/>
            <person name="Ng V."/>
            <person name="Louie K."/>
            <person name="Northen T."/>
            <person name="Drula E."/>
            <person name="Henrissat B."/>
            <person name="Hsieh H.M."/>
            <person name="Youens-Clark K."/>
            <person name="Lutzoni F."/>
            <person name="Miadlikowska J."/>
            <person name="Eastwood D.C."/>
            <person name="Hamelin R.C."/>
            <person name="Grigoriev I.V."/>
            <person name="U'Ren J.M."/>
        </authorList>
    </citation>
    <scope>NUCLEOTIDE SEQUENCE [LARGE SCALE GENOMIC DNA]</scope>
    <source>
        <strain evidence="1 2">CBS 119005</strain>
    </source>
</reference>
<dbReference type="Proteomes" id="UP001497700">
    <property type="component" value="Unassembled WGS sequence"/>
</dbReference>
<sequence>MQLTIYATLCAIFATAAVAQDFSGSGQIFVINSTDFSTATPDLSIGCLDARGSFSESNCATFTKLGAYPNTLSTSVGNCSFTDSTQPANTDNPYGSHSYAYHCRPSFAATVTDSFYTIKGLKYPFLCHGDINCFYDIKNVPTSNVTMPAWEYLWGSQQTSIPAGHTQVMFYWQKTA</sequence>